<dbReference type="InterPro" id="IPR000456">
    <property type="entry name" value="Ribosomal_bL17"/>
</dbReference>
<dbReference type="GO" id="GO:0003735">
    <property type="term" value="F:structural constituent of ribosome"/>
    <property type="evidence" value="ECO:0007669"/>
    <property type="project" value="InterPro"/>
</dbReference>
<sequence>MYKRNSIKKLGRKSSHRKALVKNLLRSIMQSGKVNTSSVKAKVLRGELTSVLSKAKNSDEKDISLKRDMLTIFGNKELVKKVFEIAKKESTKVSIKKVGFRAGDNTEMSLVEISGFKIKSKSKKQSKKEEKEEKEEKVEIKKVEEKKRGILNLGRKNVSKEVTTVKKERARSRSGL</sequence>
<reference evidence="6 7" key="1">
    <citation type="journal article" date="2015" name="Nature">
        <title>rRNA introns, odd ribosomes, and small enigmatic genomes across a large radiation of phyla.</title>
        <authorList>
            <person name="Brown C.T."/>
            <person name="Hug L.A."/>
            <person name="Thomas B.C."/>
            <person name="Sharon I."/>
            <person name="Castelle C.J."/>
            <person name="Singh A."/>
            <person name="Wilkins M.J."/>
            <person name="Williams K.H."/>
            <person name="Banfield J.F."/>
        </authorList>
    </citation>
    <scope>NUCLEOTIDE SEQUENCE [LARGE SCALE GENOMIC DNA]</scope>
</reference>
<feature type="compositionally biased region" description="Basic and acidic residues" evidence="5">
    <location>
        <begin position="127"/>
        <end position="138"/>
    </location>
</feature>
<comment type="similarity">
    <text evidence="1">Belongs to the bacterial ribosomal protein bL17 family.</text>
</comment>
<proteinExistence type="inferred from homology"/>
<dbReference type="AlphaFoldDB" id="A0A0G0B397"/>
<feature type="region of interest" description="Disordered" evidence="5">
    <location>
        <begin position="119"/>
        <end position="138"/>
    </location>
</feature>
<evidence type="ECO:0000256" key="5">
    <source>
        <dbReference type="SAM" id="MobiDB-lite"/>
    </source>
</evidence>
<keyword evidence="3" id="KW-0687">Ribonucleoprotein</keyword>
<organism evidence="6 7">
    <name type="scientific">candidate division WS6 bacterium GW2011_GWE1_34_7</name>
    <dbReference type="NCBI Taxonomy" id="1619093"/>
    <lineage>
        <taxon>Bacteria</taxon>
        <taxon>Candidatus Dojkabacteria</taxon>
    </lineage>
</organism>
<dbReference type="Gene3D" id="3.90.1030.10">
    <property type="entry name" value="Ribosomal protein L17"/>
    <property type="match status" value="1"/>
</dbReference>
<comment type="caution">
    <text evidence="6">The sequence shown here is derived from an EMBL/GenBank/DDBJ whole genome shotgun (WGS) entry which is preliminary data.</text>
</comment>
<dbReference type="PANTHER" id="PTHR14413">
    <property type="entry name" value="RIBOSOMAL PROTEIN L17"/>
    <property type="match status" value="1"/>
</dbReference>
<accession>A0A0G0B397</accession>
<evidence type="ECO:0000256" key="4">
    <source>
        <dbReference type="ARBA" id="ARBA00035494"/>
    </source>
</evidence>
<evidence type="ECO:0000256" key="1">
    <source>
        <dbReference type="ARBA" id="ARBA00008777"/>
    </source>
</evidence>
<protein>
    <recommendedName>
        <fullName evidence="4">50S ribosomal protein L17</fullName>
    </recommendedName>
</protein>
<dbReference type="GO" id="GO:0022625">
    <property type="term" value="C:cytosolic large ribosomal subunit"/>
    <property type="evidence" value="ECO:0007669"/>
    <property type="project" value="TreeGrafter"/>
</dbReference>
<evidence type="ECO:0000256" key="2">
    <source>
        <dbReference type="ARBA" id="ARBA00022980"/>
    </source>
</evidence>
<name>A0A0G0B397_9BACT</name>
<dbReference type="PANTHER" id="PTHR14413:SF16">
    <property type="entry name" value="LARGE RIBOSOMAL SUBUNIT PROTEIN BL17M"/>
    <property type="match status" value="1"/>
</dbReference>
<dbReference type="Proteomes" id="UP000033866">
    <property type="component" value="Unassembled WGS sequence"/>
</dbReference>
<dbReference type="EMBL" id="LBPV01000060">
    <property type="protein sequence ID" value="KKP63908.1"/>
    <property type="molecule type" value="Genomic_DNA"/>
</dbReference>
<gene>
    <name evidence="6" type="ORF">UR61_C0060G0007</name>
</gene>
<keyword evidence="2 6" id="KW-0689">Ribosomal protein</keyword>
<dbReference type="InterPro" id="IPR036373">
    <property type="entry name" value="Ribosomal_bL17_sf"/>
</dbReference>
<evidence type="ECO:0000313" key="7">
    <source>
        <dbReference type="Proteomes" id="UP000033866"/>
    </source>
</evidence>
<dbReference type="GO" id="GO:0006412">
    <property type="term" value="P:translation"/>
    <property type="evidence" value="ECO:0007669"/>
    <property type="project" value="InterPro"/>
</dbReference>
<evidence type="ECO:0000313" key="6">
    <source>
        <dbReference type="EMBL" id="KKP63908.1"/>
    </source>
</evidence>
<dbReference type="Pfam" id="PF01196">
    <property type="entry name" value="Ribosomal_L17"/>
    <property type="match status" value="1"/>
</dbReference>
<evidence type="ECO:0000256" key="3">
    <source>
        <dbReference type="ARBA" id="ARBA00023274"/>
    </source>
</evidence>
<dbReference type="SUPFAM" id="SSF64263">
    <property type="entry name" value="Prokaryotic ribosomal protein L17"/>
    <property type="match status" value="1"/>
</dbReference>